<dbReference type="HOGENOM" id="CLU_653978_0_0_1"/>
<protein>
    <recommendedName>
        <fullName evidence="3">F-box domain-containing protein</fullName>
    </recommendedName>
</protein>
<proteinExistence type="predicted"/>
<dbReference type="KEGG" id="mrr:Moror_7175"/>
<comment type="caution">
    <text evidence="1">The sequence shown here is derived from an EMBL/GenBank/DDBJ whole genome shotgun (WGS) entry which is preliminary data.</text>
</comment>
<reference evidence="1 2" key="1">
    <citation type="journal article" date="2014" name="BMC Genomics">
        <title>Genome and secretome analysis of the hemibiotrophic fungal pathogen, Moniliophthora roreri, which causes frosty pod rot disease of cacao: mechanisms of the biotrophic and necrotrophic phases.</title>
        <authorList>
            <person name="Meinhardt L.W."/>
            <person name="Costa G.G.L."/>
            <person name="Thomazella D.P.T."/>
            <person name="Teixeira P.J.P.L."/>
            <person name="Carazzolle M.F."/>
            <person name="Schuster S.C."/>
            <person name="Carlson J.E."/>
            <person name="Guiltinan M.J."/>
            <person name="Mieczkowski P."/>
            <person name="Farmer A."/>
            <person name="Ramaraj T."/>
            <person name="Crozier J."/>
            <person name="Davis R.E."/>
            <person name="Shao J."/>
            <person name="Melnick R.L."/>
            <person name="Pereira G.A.G."/>
            <person name="Bailey B.A."/>
        </authorList>
    </citation>
    <scope>NUCLEOTIDE SEQUENCE [LARGE SCALE GENOMIC DNA]</scope>
    <source>
        <strain evidence="1 2">MCA 2997</strain>
    </source>
</reference>
<evidence type="ECO:0000313" key="2">
    <source>
        <dbReference type="Proteomes" id="UP000017559"/>
    </source>
</evidence>
<dbReference type="AlphaFoldDB" id="V2YX45"/>
<name>V2YX45_MONRO</name>
<gene>
    <name evidence="1" type="ORF">Moror_7175</name>
</gene>
<organism evidence="1 2">
    <name type="scientific">Moniliophthora roreri (strain MCA 2997)</name>
    <name type="common">Cocoa frosty pod rot fungus</name>
    <name type="synonym">Crinipellis roreri</name>
    <dbReference type="NCBI Taxonomy" id="1381753"/>
    <lineage>
        <taxon>Eukaryota</taxon>
        <taxon>Fungi</taxon>
        <taxon>Dikarya</taxon>
        <taxon>Basidiomycota</taxon>
        <taxon>Agaricomycotina</taxon>
        <taxon>Agaricomycetes</taxon>
        <taxon>Agaricomycetidae</taxon>
        <taxon>Agaricales</taxon>
        <taxon>Marasmiineae</taxon>
        <taxon>Marasmiaceae</taxon>
        <taxon>Moniliophthora</taxon>
    </lineage>
</organism>
<evidence type="ECO:0008006" key="3">
    <source>
        <dbReference type="Google" id="ProtNLM"/>
    </source>
</evidence>
<sequence>MLRRVCTRWQTMADETREMWRTLDIDCSRAERIGDSERERIERGQGWIGKWLELGGADLQTGSNARGPGLTVIFRVNLQGSTTSFERDMFRTLCASSPYWTSFTLCGNVDRLERLYEIPKGQVQRLECLRIIISVPHNRPCIPLPEFEDAPSLRQVDFRGFMDINISLPWSQLTECNLDLRNATAALFVVAAATSIQHLRIGRLSPPDDHEVLTVGNLGVTTNTSAEYLQYENRVLRPQPVSQISNDYHLLRFLRLPNLRELVLSGFGDRPYGPAAFMIRESGAQLISLVLRRCRIATDPASRTDVEDLLGATSKSLETLTIDIPLDNHTDLAQASNAIRLLTKLVSDPDEQRGLVELKRLVLYVSGSMENFQEPLNAMIVEELVAAVRCRQMVYGLPDIKLDCDLGVDSLERLVSQIRL</sequence>
<accession>V2YX45</accession>
<dbReference type="Proteomes" id="UP000017559">
    <property type="component" value="Unassembled WGS sequence"/>
</dbReference>
<dbReference type="EMBL" id="AWSO01000051">
    <property type="protein sequence ID" value="ESK96264.1"/>
    <property type="molecule type" value="Genomic_DNA"/>
</dbReference>
<evidence type="ECO:0000313" key="1">
    <source>
        <dbReference type="EMBL" id="ESK96264.1"/>
    </source>
</evidence>
<keyword evidence="2" id="KW-1185">Reference proteome</keyword>